<dbReference type="InterPro" id="IPR008889">
    <property type="entry name" value="VQ"/>
</dbReference>
<evidence type="ECO:0000259" key="1">
    <source>
        <dbReference type="Pfam" id="PF05678"/>
    </source>
</evidence>
<comment type="caution">
    <text evidence="2">The sequence shown here is derived from an EMBL/GenBank/DDBJ whole genome shotgun (WGS) entry which is preliminary data.</text>
</comment>
<proteinExistence type="predicted"/>
<evidence type="ECO:0000313" key="2">
    <source>
        <dbReference type="EMBL" id="KAL2464547.1"/>
    </source>
</evidence>
<gene>
    <name evidence="2" type="ORF">Fot_52503</name>
</gene>
<reference evidence="3" key="1">
    <citation type="submission" date="2024-07" db="EMBL/GenBank/DDBJ databases">
        <title>Two chromosome-level genome assemblies of Korean endemic species Abeliophyllum distichum and Forsythia ovata (Oleaceae).</title>
        <authorList>
            <person name="Jang H."/>
        </authorList>
    </citation>
    <scope>NUCLEOTIDE SEQUENCE [LARGE SCALE GENOMIC DNA]</scope>
</reference>
<dbReference type="EMBL" id="JBFOLJ010000018">
    <property type="protein sequence ID" value="KAL2464547.1"/>
    <property type="molecule type" value="Genomic_DNA"/>
</dbReference>
<dbReference type="Proteomes" id="UP001604277">
    <property type="component" value="Unassembled WGS sequence"/>
</dbReference>
<dbReference type="AlphaFoldDB" id="A0ABD1PKW6"/>
<evidence type="ECO:0000313" key="3">
    <source>
        <dbReference type="Proteomes" id="UP001604277"/>
    </source>
</evidence>
<protein>
    <submittedName>
        <fullName evidence="2">VQ motif-containing protein motif-containing protein</fullName>
    </submittedName>
</protein>
<accession>A0ABD1PKW6</accession>
<dbReference type="PANTHER" id="PTHR33179">
    <property type="entry name" value="VQ MOTIF-CONTAINING PROTEIN"/>
    <property type="match status" value="1"/>
</dbReference>
<organism evidence="2 3">
    <name type="scientific">Forsythia ovata</name>
    <dbReference type="NCBI Taxonomy" id="205694"/>
    <lineage>
        <taxon>Eukaryota</taxon>
        <taxon>Viridiplantae</taxon>
        <taxon>Streptophyta</taxon>
        <taxon>Embryophyta</taxon>
        <taxon>Tracheophyta</taxon>
        <taxon>Spermatophyta</taxon>
        <taxon>Magnoliopsida</taxon>
        <taxon>eudicotyledons</taxon>
        <taxon>Gunneridae</taxon>
        <taxon>Pentapetalae</taxon>
        <taxon>asterids</taxon>
        <taxon>lamiids</taxon>
        <taxon>Lamiales</taxon>
        <taxon>Oleaceae</taxon>
        <taxon>Forsythieae</taxon>
        <taxon>Forsythia</taxon>
    </lineage>
</organism>
<keyword evidence="3" id="KW-1185">Reference proteome</keyword>
<dbReference type="InterPro" id="IPR039609">
    <property type="entry name" value="VQ_15/22"/>
</dbReference>
<dbReference type="Pfam" id="PF05678">
    <property type="entry name" value="VQ"/>
    <property type="match status" value="1"/>
</dbReference>
<name>A0ABD1PKW6_9LAMI</name>
<dbReference type="PANTHER" id="PTHR33179:SF9">
    <property type="entry name" value="OS01G0278000 PROTEIN"/>
    <property type="match status" value="1"/>
</dbReference>
<sequence>MASSENYVTVEQPWMFRQSFADSRVSDFYTKENETLTKALQMSFTGGVAAAADTETPLLVKPETGTFQTPTISGVSESEAPVSKPLTVGLTRKITKRKSRAAKGATTTFITADPANFRQMVQQVTGVRFGGLNGQLPFTQVLKPEPQRPVNRLQPSGGLPTLDTSSFLLGQTHHHRVDPASYLVTQPPVVSVPPPPAVVTDGGSGGLDFNSLCSFPTLESWKVM</sequence>
<feature type="domain" description="VQ" evidence="1">
    <location>
        <begin position="106"/>
        <end position="126"/>
    </location>
</feature>